<evidence type="ECO:0000313" key="2">
    <source>
        <dbReference type="EMBL" id="TXD72803.1"/>
    </source>
</evidence>
<dbReference type="EMBL" id="VORT01000007">
    <property type="protein sequence ID" value="TXD72803.1"/>
    <property type="molecule type" value="Genomic_DNA"/>
</dbReference>
<dbReference type="RefSeq" id="WP_111844867.1">
    <property type="nucleotide sequence ID" value="NZ_UEGI01000010.1"/>
</dbReference>
<dbReference type="Gene3D" id="2.20.110.10">
    <property type="entry name" value="Histone H3 K4-specific methyltransferase SET7/9 N-terminal domain"/>
    <property type="match status" value="1"/>
</dbReference>
<organism evidence="2 3">
    <name type="scientific">Aequorivita antarctica</name>
    <dbReference type="NCBI Taxonomy" id="153266"/>
    <lineage>
        <taxon>Bacteria</taxon>
        <taxon>Pseudomonadati</taxon>
        <taxon>Bacteroidota</taxon>
        <taxon>Flavobacteriia</taxon>
        <taxon>Flavobacteriales</taxon>
        <taxon>Flavobacteriaceae</taxon>
        <taxon>Aequorivita</taxon>
    </lineage>
</organism>
<name>A0A5C6Z0E2_9FLAO</name>
<feature type="compositionally biased region" description="Basic and acidic residues" evidence="1">
    <location>
        <begin position="213"/>
        <end position="227"/>
    </location>
</feature>
<dbReference type="OrthoDB" id="703600at2"/>
<gene>
    <name evidence="2" type="ORF">ESU54_11340</name>
</gene>
<evidence type="ECO:0000313" key="3">
    <source>
        <dbReference type="Proteomes" id="UP000321497"/>
    </source>
</evidence>
<feature type="region of interest" description="Disordered" evidence="1">
    <location>
        <begin position="208"/>
        <end position="231"/>
    </location>
</feature>
<dbReference type="Proteomes" id="UP000321497">
    <property type="component" value="Unassembled WGS sequence"/>
</dbReference>
<dbReference type="AlphaFoldDB" id="A0A5C6Z0E2"/>
<evidence type="ECO:0000256" key="1">
    <source>
        <dbReference type="SAM" id="MobiDB-lite"/>
    </source>
</evidence>
<evidence type="ECO:0008006" key="4">
    <source>
        <dbReference type="Google" id="ProtNLM"/>
    </source>
</evidence>
<keyword evidence="3" id="KW-1185">Reference proteome</keyword>
<accession>A0A5C6Z0E2</accession>
<comment type="caution">
    <text evidence="2">The sequence shown here is derived from an EMBL/GenBank/DDBJ whole genome shotgun (WGS) entry which is preliminary data.</text>
</comment>
<dbReference type="SUPFAM" id="SSF82185">
    <property type="entry name" value="Histone H3 K4-specific methyltransferase SET7/9 N-terminal domain"/>
    <property type="match status" value="1"/>
</dbReference>
<protein>
    <recommendedName>
        <fullName evidence="4">Toxin-antitoxin system YwqK family antitoxin</fullName>
    </recommendedName>
</protein>
<proteinExistence type="predicted"/>
<sequence>MKFLFFTVSIFLFFSFNGDPVQKKVIRTKEYDIQFYVSLKKKRANQNKEYFWYKSGEIHNSIGNAAGELLHLQYVKYYTDNSLAEKGEFEYGLKKGVWKQWYPNGLIMEESRWVDGVKYGPYTYYDEMGELVITGKYRDNVKIGVWINLKTKDTTWYKKGRAFKEHPRIVKKRQDSIDGKKGFFKKLFGKKDSTAINEKDSFFKRLFGKKKPKSEDPKIKSNNKDVDNEPNFFQRIFGKKVGNKKEDKDIKN</sequence>
<reference evidence="2 3" key="1">
    <citation type="submission" date="2019-08" db="EMBL/GenBank/DDBJ databases">
        <title>Genome of Aequorivita antarctica SW49 (type strain).</title>
        <authorList>
            <person name="Bowman J.P."/>
        </authorList>
    </citation>
    <scope>NUCLEOTIDE SEQUENCE [LARGE SCALE GENOMIC DNA]</scope>
    <source>
        <strain evidence="2 3">SW49</strain>
    </source>
</reference>